<keyword evidence="8" id="KW-1185">Reference proteome</keyword>
<evidence type="ECO:0000256" key="2">
    <source>
        <dbReference type="ARBA" id="ARBA00008707"/>
    </source>
</evidence>
<name>A0AAV7E5L7_ARIFI</name>
<protein>
    <submittedName>
        <fullName evidence="7">Uncharacterized protein</fullName>
    </submittedName>
</protein>
<evidence type="ECO:0000313" key="8">
    <source>
        <dbReference type="Proteomes" id="UP000825729"/>
    </source>
</evidence>
<proteinExistence type="inferred from homology"/>
<comment type="similarity">
    <text evidence="2">Belongs to the plant DMP1 protein family.</text>
</comment>
<feature type="transmembrane region" description="Helical" evidence="6">
    <location>
        <begin position="136"/>
        <end position="156"/>
    </location>
</feature>
<dbReference type="InterPro" id="IPR007770">
    <property type="entry name" value="DMP"/>
</dbReference>
<feature type="transmembrane region" description="Helical" evidence="6">
    <location>
        <begin position="74"/>
        <end position="92"/>
    </location>
</feature>
<dbReference type="GO" id="GO:0016020">
    <property type="term" value="C:membrane"/>
    <property type="evidence" value="ECO:0007669"/>
    <property type="project" value="UniProtKB-SubCell"/>
</dbReference>
<evidence type="ECO:0000256" key="3">
    <source>
        <dbReference type="ARBA" id="ARBA00022692"/>
    </source>
</evidence>
<dbReference type="EMBL" id="JAINDJ010000006">
    <property type="protein sequence ID" value="KAG9444098.1"/>
    <property type="molecule type" value="Genomic_DNA"/>
</dbReference>
<dbReference type="GO" id="GO:0010256">
    <property type="term" value="P:endomembrane system organization"/>
    <property type="evidence" value="ECO:0007669"/>
    <property type="project" value="TreeGrafter"/>
</dbReference>
<evidence type="ECO:0000256" key="5">
    <source>
        <dbReference type="ARBA" id="ARBA00023136"/>
    </source>
</evidence>
<evidence type="ECO:0000313" key="7">
    <source>
        <dbReference type="EMBL" id="KAG9444098.1"/>
    </source>
</evidence>
<organism evidence="7 8">
    <name type="scientific">Aristolochia fimbriata</name>
    <name type="common">White veined hardy Dutchman's pipe vine</name>
    <dbReference type="NCBI Taxonomy" id="158543"/>
    <lineage>
        <taxon>Eukaryota</taxon>
        <taxon>Viridiplantae</taxon>
        <taxon>Streptophyta</taxon>
        <taxon>Embryophyta</taxon>
        <taxon>Tracheophyta</taxon>
        <taxon>Spermatophyta</taxon>
        <taxon>Magnoliopsida</taxon>
        <taxon>Magnoliidae</taxon>
        <taxon>Piperales</taxon>
        <taxon>Aristolochiaceae</taxon>
        <taxon>Aristolochia</taxon>
    </lineage>
</organism>
<dbReference type="Proteomes" id="UP000825729">
    <property type="component" value="Unassembled WGS sequence"/>
</dbReference>
<feature type="transmembrane region" description="Helical" evidence="6">
    <location>
        <begin position="168"/>
        <end position="187"/>
    </location>
</feature>
<evidence type="ECO:0000256" key="6">
    <source>
        <dbReference type="SAM" id="Phobius"/>
    </source>
</evidence>
<dbReference type="PANTHER" id="PTHR31621:SF37">
    <property type="entry name" value="OS01G0882400 PROTEIN"/>
    <property type="match status" value="1"/>
</dbReference>
<dbReference type="PANTHER" id="PTHR31621">
    <property type="entry name" value="PROTEIN DMP3"/>
    <property type="match status" value="1"/>
</dbReference>
<dbReference type="Pfam" id="PF05078">
    <property type="entry name" value="DUF679"/>
    <property type="match status" value="1"/>
</dbReference>
<keyword evidence="4 6" id="KW-1133">Transmembrane helix</keyword>
<gene>
    <name evidence="7" type="ORF">H6P81_015438</name>
</gene>
<evidence type="ECO:0000256" key="1">
    <source>
        <dbReference type="ARBA" id="ARBA00004141"/>
    </source>
</evidence>
<comment type="subcellular location">
    <subcellularLocation>
        <location evidence="1">Membrane</location>
        <topology evidence="1">Multi-pass membrane protein</topology>
    </subcellularLocation>
</comment>
<dbReference type="GO" id="GO:0005737">
    <property type="term" value="C:cytoplasm"/>
    <property type="evidence" value="ECO:0007669"/>
    <property type="project" value="UniProtKB-ARBA"/>
</dbReference>
<accession>A0AAV7E5L7</accession>
<dbReference type="AlphaFoldDB" id="A0AAV7E5L7"/>
<sequence>MADGIRKALLPNYVDDDGDVDSETDESHLLYMINTILSGTARLNVLLPTATILVFTIFAPILTNDGKCETLNRWLMALFIAICGATCLFLTLTDSFRTSSGRLYYGVATFNGIWAFNGGRKRPLDPNRFRLRRPDLFHTSLSLVAFSTFAASHYDVVLCYYPRIPRKVVNTVPLMVGFVVSVLFVVFPSKRRGIGYPFLLKRDSDDQSNRGNWENLLSKLNAVHIYS</sequence>
<evidence type="ECO:0000256" key="4">
    <source>
        <dbReference type="ARBA" id="ARBA00022989"/>
    </source>
</evidence>
<comment type="caution">
    <text evidence="7">The sequence shown here is derived from an EMBL/GenBank/DDBJ whole genome shotgun (WGS) entry which is preliminary data.</text>
</comment>
<keyword evidence="5 6" id="KW-0472">Membrane</keyword>
<keyword evidence="3 6" id="KW-0812">Transmembrane</keyword>
<feature type="transmembrane region" description="Helical" evidence="6">
    <location>
        <begin position="43"/>
        <end position="62"/>
    </location>
</feature>
<reference evidence="7 8" key="1">
    <citation type="submission" date="2021-07" db="EMBL/GenBank/DDBJ databases">
        <title>The Aristolochia fimbriata genome: insights into angiosperm evolution, floral development and chemical biosynthesis.</title>
        <authorList>
            <person name="Jiao Y."/>
        </authorList>
    </citation>
    <scope>NUCLEOTIDE SEQUENCE [LARGE SCALE GENOMIC DNA]</scope>
    <source>
        <strain evidence="7">IBCAS-2021</strain>
        <tissue evidence="7">Leaf</tissue>
    </source>
</reference>